<reference evidence="2" key="1">
    <citation type="submission" date="2014-09" db="EMBL/GenBank/DDBJ databases">
        <authorList>
            <person name="Mudge J."/>
            <person name="Ramaraj T."/>
            <person name="Lindquist I.E."/>
            <person name="Bharti A.K."/>
            <person name="Sundararajan A."/>
            <person name="Cameron C.T."/>
            <person name="Woodward J.E."/>
            <person name="May G.D."/>
            <person name="Brubaker C."/>
            <person name="Broadhvest J."/>
            <person name="Wilkins T.A."/>
        </authorList>
    </citation>
    <scope>NUCLEOTIDE SEQUENCE</scope>
    <source>
        <strain evidence="2">cv. AKA8401</strain>
    </source>
</reference>
<comment type="caution">
    <text evidence="1">The sequence shown here is derived from an EMBL/GenBank/DDBJ whole genome shotgun (WGS) entry which is preliminary data.</text>
</comment>
<proteinExistence type="predicted"/>
<keyword evidence="2" id="KW-1185">Reference proteome</keyword>
<accession>A0A0B0MM13</accession>
<evidence type="ECO:0000313" key="1">
    <source>
        <dbReference type="EMBL" id="KHG00534.1"/>
    </source>
</evidence>
<protein>
    <submittedName>
        <fullName evidence="1">Uncharacterized protein</fullName>
    </submittedName>
</protein>
<sequence>MDLLTQVVSQDVATRYCSHKLSNNRNICRYT</sequence>
<dbReference type="EMBL" id="JRRC01134508">
    <property type="protein sequence ID" value="KHG00534.1"/>
    <property type="molecule type" value="Genomic_DNA"/>
</dbReference>
<name>A0A0B0MM13_GOSAR</name>
<organism evidence="1 2">
    <name type="scientific">Gossypium arboreum</name>
    <name type="common">Tree cotton</name>
    <name type="synonym">Gossypium nanking</name>
    <dbReference type="NCBI Taxonomy" id="29729"/>
    <lineage>
        <taxon>Eukaryota</taxon>
        <taxon>Viridiplantae</taxon>
        <taxon>Streptophyta</taxon>
        <taxon>Embryophyta</taxon>
        <taxon>Tracheophyta</taxon>
        <taxon>Spermatophyta</taxon>
        <taxon>Magnoliopsida</taxon>
        <taxon>eudicotyledons</taxon>
        <taxon>Gunneridae</taxon>
        <taxon>Pentapetalae</taxon>
        <taxon>rosids</taxon>
        <taxon>malvids</taxon>
        <taxon>Malvales</taxon>
        <taxon>Malvaceae</taxon>
        <taxon>Malvoideae</taxon>
        <taxon>Gossypium</taxon>
    </lineage>
</organism>
<dbReference type="Proteomes" id="UP000032142">
    <property type="component" value="Unassembled WGS sequence"/>
</dbReference>
<evidence type="ECO:0000313" key="2">
    <source>
        <dbReference type="Proteomes" id="UP000032142"/>
    </source>
</evidence>
<dbReference type="AlphaFoldDB" id="A0A0B0MM13"/>
<gene>
    <name evidence="1" type="ORF">F383_18897</name>
</gene>